<name>A0AAJ3Z4S9_9BACI</name>
<geneLocation type="plasmid" evidence="1 2">
    <name>unnamed1</name>
</geneLocation>
<dbReference type="GeneID" id="39505789"/>
<dbReference type="SUPFAM" id="SSF47598">
    <property type="entry name" value="Ribbon-helix-helix"/>
    <property type="match status" value="1"/>
</dbReference>
<gene>
    <name evidence="1" type="ORF">EQZ20_24550</name>
</gene>
<dbReference type="Proteomes" id="UP000288675">
    <property type="component" value="Plasmid unnamed1"/>
</dbReference>
<reference evidence="1 2" key="1">
    <citation type="submission" date="2019-01" db="EMBL/GenBank/DDBJ databases">
        <title>Genome sequence of Bacillus glycinifermentans SRCM103574.</title>
        <authorList>
            <person name="Kong H.-J."/>
            <person name="Jeong S.-Y."/>
            <person name="Jeong D.-Y."/>
        </authorList>
    </citation>
    <scope>NUCLEOTIDE SEQUENCE [LARGE SCALE GENOMIC DNA]</scope>
    <source>
        <strain evidence="1 2">SRCM103574</strain>
        <plasmid evidence="1 2">unnamed1</plasmid>
    </source>
</reference>
<accession>A0AAJ3Z4S9</accession>
<organism evidence="1 2">
    <name type="scientific">Bacillus glycinifermentans</name>
    <dbReference type="NCBI Taxonomy" id="1664069"/>
    <lineage>
        <taxon>Bacteria</taxon>
        <taxon>Bacillati</taxon>
        <taxon>Bacillota</taxon>
        <taxon>Bacilli</taxon>
        <taxon>Bacillales</taxon>
        <taxon>Bacillaceae</taxon>
        <taxon>Bacillus</taxon>
    </lineage>
</organism>
<proteinExistence type="predicted"/>
<sequence>MANITIKGVSENTKTRLADKAKKAGLSEQKYLKKLLDTHVIAEEVEGVQSTYEELCKTVLTVVEKNTEVLREFIRVNEE</sequence>
<dbReference type="GO" id="GO:0006355">
    <property type="term" value="P:regulation of DNA-templated transcription"/>
    <property type="evidence" value="ECO:0007669"/>
    <property type="project" value="InterPro"/>
</dbReference>
<dbReference type="RefSeq" id="WP_128748483.1">
    <property type="nucleotide sequence ID" value="NZ_CP035233.1"/>
</dbReference>
<protein>
    <submittedName>
        <fullName evidence="1">Uncharacterized protein</fullName>
    </submittedName>
</protein>
<dbReference type="InterPro" id="IPR010985">
    <property type="entry name" value="Ribbon_hlx_hlx"/>
</dbReference>
<evidence type="ECO:0000313" key="1">
    <source>
        <dbReference type="EMBL" id="QAT68047.1"/>
    </source>
</evidence>
<dbReference type="AlphaFoldDB" id="A0AAJ3Z4S9"/>
<keyword evidence="1" id="KW-0614">Plasmid</keyword>
<dbReference type="EMBL" id="CP035233">
    <property type="protein sequence ID" value="QAT68047.1"/>
    <property type="molecule type" value="Genomic_DNA"/>
</dbReference>
<evidence type="ECO:0000313" key="2">
    <source>
        <dbReference type="Proteomes" id="UP000288675"/>
    </source>
</evidence>